<gene>
    <name evidence="3" type="primary">LOC118424432</name>
</gene>
<dbReference type="OrthoDB" id="10229523at2759"/>
<sequence length="370" mass="41442">MVAEIDSTVAKANSTITQKNSTVTQKNSTVTQKNSTVTQTNSVCGDKFDGRGENSGTEGPSSERFWYQRREMPRRLRLTIYPRKGGKGKVKTKAKVQGAPASDEAEWHTDEEDAMFQDLEYTARSPLCQGEKRCRSVSSTPRRILKWGKHRPYEKGSRKTYSKPQSTSTFEDEWQTDEEEDTTFEENSASPFAAKGRVKLPRSTPKRSSRAKRGFKHSQVSPNPQGSVRKRIRFGTPKKSDAWNTAMCEGMTKTKDEYTQVSAGDFLDLDQDDSSRIDKTVQEMIDLLPRVLVELRDLDSSKQDILLRFCHLVEAASMSVCNPVCLLLCLSASPSESLSDCYLSVGRKAGDCKSPLFLVGSQGFDLPRCK</sequence>
<dbReference type="KEGG" id="bfo:118424432"/>
<dbReference type="GeneID" id="118424432"/>
<feature type="compositionally biased region" description="Basic residues" evidence="1">
    <location>
        <begin position="196"/>
        <end position="216"/>
    </location>
</feature>
<evidence type="ECO:0000313" key="3">
    <source>
        <dbReference type="RefSeq" id="XP_035688925.1"/>
    </source>
</evidence>
<name>A0A9J7N3P4_BRAFL</name>
<organism evidence="2 3">
    <name type="scientific">Branchiostoma floridae</name>
    <name type="common">Florida lancelet</name>
    <name type="synonym">Amphioxus</name>
    <dbReference type="NCBI Taxonomy" id="7739"/>
    <lineage>
        <taxon>Eukaryota</taxon>
        <taxon>Metazoa</taxon>
        <taxon>Chordata</taxon>
        <taxon>Cephalochordata</taxon>
        <taxon>Leptocardii</taxon>
        <taxon>Amphioxiformes</taxon>
        <taxon>Branchiostomatidae</taxon>
        <taxon>Branchiostoma</taxon>
    </lineage>
</organism>
<proteinExistence type="predicted"/>
<feature type="compositionally biased region" description="Acidic residues" evidence="1">
    <location>
        <begin position="170"/>
        <end position="184"/>
    </location>
</feature>
<evidence type="ECO:0000313" key="2">
    <source>
        <dbReference type="Proteomes" id="UP000001554"/>
    </source>
</evidence>
<feature type="region of interest" description="Disordered" evidence="1">
    <location>
        <begin position="1"/>
        <end position="62"/>
    </location>
</feature>
<reference evidence="2" key="1">
    <citation type="journal article" date="2020" name="Nat. Ecol. Evol.">
        <title>Deeply conserved synteny resolves early events in vertebrate evolution.</title>
        <authorList>
            <person name="Simakov O."/>
            <person name="Marletaz F."/>
            <person name="Yue J.X."/>
            <person name="O'Connell B."/>
            <person name="Jenkins J."/>
            <person name="Brandt A."/>
            <person name="Calef R."/>
            <person name="Tung C.H."/>
            <person name="Huang T.K."/>
            <person name="Schmutz J."/>
            <person name="Satoh N."/>
            <person name="Yu J.K."/>
            <person name="Putnam N.H."/>
            <person name="Green R.E."/>
            <person name="Rokhsar D.S."/>
        </authorList>
    </citation>
    <scope>NUCLEOTIDE SEQUENCE [LARGE SCALE GENOMIC DNA]</scope>
    <source>
        <strain evidence="2">S238N-H82</strain>
    </source>
</reference>
<dbReference type="RefSeq" id="XP_035688925.1">
    <property type="nucleotide sequence ID" value="XM_035833032.1"/>
</dbReference>
<reference evidence="3" key="2">
    <citation type="submission" date="2025-08" db="UniProtKB">
        <authorList>
            <consortium name="RefSeq"/>
        </authorList>
    </citation>
    <scope>IDENTIFICATION</scope>
    <source>
        <strain evidence="3">S238N-H82</strain>
        <tissue evidence="3">Testes</tissue>
    </source>
</reference>
<dbReference type="AlphaFoldDB" id="A0A9J7N3P4"/>
<evidence type="ECO:0000256" key="1">
    <source>
        <dbReference type="SAM" id="MobiDB-lite"/>
    </source>
</evidence>
<feature type="region of interest" description="Disordered" evidence="1">
    <location>
        <begin position="149"/>
        <end position="230"/>
    </location>
</feature>
<dbReference type="Proteomes" id="UP000001554">
    <property type="component" value="Chromosome 1"/>
</dbReference>
<keyword evidence="2" id="KW-1185">Reference proteome</keyword>
<feature type="compositionally biased region" description="Polar residues" evidence="1">
    <location>
        <begin position="10"/>
        <end position="43"/>
    </location>
</feature>
<accession>A0A9J7N3P4</accession>
<protein>
    <submittedName>
        <fullName evidence="3">Uncharacterized protein LOC118424432</fullName>
    </submittedName>
</protein>